<dbReference type="OrthoDB" id="41362at2759"/>
<evidence type="ECO:0000259" key="1">
    <source>
        <dbReference type="Pfam" id="PF00881"/>
    </source>
</evidence>
<dbReference type="AlphaFoldDB" id="A0A9W6ZPV3"/>
<dbReference type="Pfam" id="PF00881">
    <property type="entry name" value="Nitroreductase"/>
    <property type="match status" value="1"/>
</dbReference>
<evidence type="ECO:0000313" key="2">
    <source>
        <dbReference type="EMBL" id="GMH54968.1"/>
    </source>
</evidence>
<organism evidence="2 3">
    <name type="scientific">Triparma laevis f. longispina</name>
    <dbReference type="NCBI Taxonomy" id="1714387"/>
    <lineage>
        <taxon>Eukaryota</taxon>
        <taxon>Sar</taxon>
        <taxon>Stramenopiles</taxon>
        <taxon>Ochrophyta</taxon>
        <taxon>Bolidophyceae</taxon>
        <taxon>Parmales</taxon>
        <taxon>Triparmaceae</taxon>
        <taxon>Triparma</taxon>
    </lineage>
</organism>
<dbReference type="SUPFAM" id="SSF55469">
    <property type="entry name" value="FMN-dependent nitroreductase-like"/>
    <property type="match status" value="1"/>
</dbReference>
<dbReference type="PANTHER" id="PTHR43543:SF1">
    <property type="entry name" value="MALONIC SEMIALDEHYDE REDUCTASE RUTE-RELATED"/>
    <property type="match status" value="1"/>
</dbReference>
<dbReference type="Proteomes" id="UP001165122">
    <property type="component" value="Unassembled WGS sequence"/>
</dbReference>
<gene>
    <name evidence="2" type="ORF">TrLO_g10005</name>
</gene>
<dbReference type="InterPro" id="IPR050461">
    <property type="entry name" value="Nitroreductase_HadB/RutE"/>
</dbReference>
<comment type="caution">
    <text evidence="2">The sequence shown here is derived from an EMBL/GenBank/DDBJ whole genome shotgun (WGS) entry which is preliminary data.</text>
</comment>
<proteinExistence type="predicted"/>
<dbReference type="EMBL" id="BRXW01000440">
    <property type="protein sequence ID" value="GMH54968.1"/>
    <property type="molecule type" value="Genomic_DNA"/>
</dbReference>
<protein>
    <recommendedName>
        <fullName evidence="1">Nitroreductase domain-containing protein</fullName>
    </recommendedName>
</protein>
<accession>A0A9W6ZPV3</accession>
<dbReference type="InterPro" id="IPR000415">
    <property type="entry name" value="Nitroreductase-like"/>
</dbReference>
<name>A0A9W6ZPV3_9STRA</name>
<dbReference type="InterPro" id="IPR029479">
    <property type="entry name" value="Nitroreductase"/>
</dbReference>
<keyword evidence="3" id="KW-1185">Reference proteome</keyword>
<sequence>MLGGNYLRVRDSCLTAIFLADLQPSKRLPRLLDLERGSGIRHPDYLTHLPLTASFFTGEGSPISSGIKRFVTEQMSPIRPVPTSGSVNSWANKNVGLVAMSYIYSCEAEGYQTCPMEGYDSIRIKELLNIPERYEVAMAVATGKGEGGGGTERYDFGEVFFNGTFGEEIDV</sequence>
<feature type="domain" description="Nitroreductase" evidence="1">
    <location>
        <begin position="88"/>
        <end position="144"/>
    </location>
</feature>
<reference evidence="3" key="1">
    <citation type="journal article" date="2023" name="Commun. Biol.">
        <title>Genome analysis of Parmales, the sister group of diatoms, reveals the evolutionary specialization of diatoms from phago-mixotrophs to photoautotrophs.</title>
        <authorList>
            <person name="Ban H."/>
            <person name="Sato S."/>
            <person name="Yoshikawa S."/>
            <person name="Yamada K."/>
            <person name="Nakamura Y."/>
            <person name="Ichinomiya M."/>
            <person name="Sato N."/>
            <person name="Blanc-Mathieu R."/>
            <person name="Endo H."/>
            <person name="Kuwata A."/>
            <person name="Ogata H."/>
        </authorList>
    </citation>
    <scope>NUCLEOTIDE SEQUENCE [LARGE SCALE GENOMIC DNA]</scope>
    <source>
        <strain evidence="3">NIES 3700</strain>
    </source>
</reference>
<dbReference type="PANTHER" id="PTHR43543">
    <property type="entry name" value="MALONIC SEMIALDEHYDE REDUCTASE RUTE-RELATED"/>
    <property type="match status" value="1"/>
</dbReference>
<evidence type="ECO:0000313" key="3">
    <source>
        <dbReference type="Proteomes" id="UP001165122"/>
    </source>
</evidence>
<dbReference type="Gene3D" id="3.40.109.10">
    <property type="entry name" value="NADH Oxidase"/>
    <property type="match status" value="1"/>
</dbReference>
<dbReference type="GO" id="GO:0016491">
    <property type="term" value="F:oxidoreductase activity"/>
    <property type="evidence" value="ECO:0007669"/>
    <property type="project" value="InterPro"/>
</dbReference>